<gene>
    <name evidence="1" type="ORF">M153_7700030138</name>
</gene>
<feature type="non-terminal residue" evidence="1">
    <location>
        <position position="1"/>
    </location>
</feature>
<protein>
    <submittedName>
        <fullName evidence="1">Uncharacterized protein</fullName>
    </submittedName>
</protein>
<dbReference type="VEuPathDB" id="MicrosporidiaDB:M153_7700030138"/>
<proteinExistence type="predicted"/>
<dbReference type="AlphaFoldDB" id="A0A0R0M5Y5"/>
<accession>A0A0R0M5Y5</accession>
<keyword evidence="2" id="KW-1185">Reference proteome</keyword>
<organism evidence="1 2">
    <name type="scientific">Pseudoloma neurophilia</name>
    <dbReference type="NCBI Taxonomy" id="146866"/>
    <lineage>
        <taxon>Eukaryota</taxon>
        <taxon>Fungi</taxon>
        <taxon>Fungi incertae sedis</taxon>
        <taxon>Microsporidia</taxon>
        <taxon>Pseudoloma</taxon>
    </lineage>
</organism>
<comment type="caution">
    <text evidence="1">The sequence shown here is derived from an EMBL/GenBank/DDBJ whole genome shotgun (WGS) entry which is preliminary data.</text>
</comment>
<name>A0A0R0M5Y5_9MICR</name>
<sequence>LELKGNSEKIRWLRGGKLEFCRCVREVFDLIPANNITYNNITYNDITDNNITYNNITDNDITYNNITYNNITDNNITYNNITGSCSEEMLFDPSYNIIANMYVPACSQNCQISPSFTDKPFLVSITKACLVHLPEKRISVKEIERYLNEYLQRRVIVRKS</sequence>
<dbReference type="Proteomes" id="UP000051530">
    <property type="component" value="Unassembled WGS sequence"/>
</dbReference>
<evidence type="ECO:0000313" key="2">
    <source>
        <dbReference type="Proteomes" id="UP000051530"/>
    </source>
</evidence>
<dbReference type="EMBL" id="LGUB01000013">
    <property type="protein sequence ID" value="KRH94980.1"/>
    <property type="molecule type" value="Genomic_DNA"/>
</dbReference>
<reference evidence="1 2" key="1">
    <citation type="submission" date="2015-07" db="EMBL/GenBank/DDBJ databases">
        <title>The genome of Pseudoloma neurophilia, a relevant intracellular parasite of the zebrafish.</title>
        <authorList>
            <person name="Ndikumana S."/>
            <person name="Pelin A."/>
            <person name="Sanders J."/>
            <person name="Corradi N."/>
        </authorList>
    </citation>
    <scope>NUCLEOTIDE SEQUENCE [LARGE SCALE GENOMIC DNA]</scope>
    <source>
        <strain evidence="1 2">MK1</strain>
    </source>
</reference>
<evidence type="ECO:0000313" key="1">
    <source>
        <dbReference type="EMBL" id="KRH94980.1"/>
    </source>
</evidence>